<keyword evidence="5 6" id="KW-0472">Membrane</keyword>
<keyword evidence="3 6" id="KW-0812">Transmembrane</keyword>
<evidence type="ECO:0000256" key="6">
    <source>
        <dbReference type="SAM" id="Phobius"/>
    </source>
</evidence>
<feature type="transmembrane region" description="Helical" evidence="6">
    <location>
        <begin position="229"/>
        <end position="251"/>
    </location>
</feature>
<dbReference type="GO" id="GO:0005886">
    <property type="term" value="C:plasma membrane"/>
    <property type="evidence" value="ECO:0007669"/>
    <property type="project" value="UniProtKB-SubCell"/>
</dbReference>
<dbReference type="PANTHER" id="PTHR30213:SF1">
    <property type="entry name" value="INNER MEMBRANE PROTEIN YHJD"/>
    <property type="match status" value="1"/>
</dbReference>
<evidence type="ECO:0000256" key="3">
    <source>
        <dbReference type="ARBA" id="ARBA00022692"/>
    </source>
</evidence>
<keyword evidence="2" id="KW-1003">Cell membrane</keyword>
<evidence type="ECO:0000256" key="1">
    <source>
        <dbReference type="ARBA" id="ARBA00004651"/>
    </source>
</evidence>
<evidence type="ECO:0000256" key="5">
    <source>
        <dbReference type="ARBA" id="ARBA00023136"/>
    </source>
</evidence>
<dbReference type="PANTHER" id="PTHR30213">
    <property type="entry name" value="INNER MEMBRANE PROTEIN YHJD"/>
    <property type="match status" value="1"/>
</dbReference>
<dbReference type="EMBL" id="CP029192">
    <property type="protein sequence ID" value="QES35493.1"/>
    <property type="molecule type" value="Genomic_DNA"/>
</dbReference>
<name>A0A5P2BZ08_STRVZ</name>
<dbReference type="Proteomes" id="UP000322927">
    <property type="component" value="Chromosome"/>
</dbReference>
<dbReference type="RefSeq" id="WP_150217586.1">
    <property type="nucleotide sequence ID" value="NZ_CP029192.1"/>
</dbReference>
<feature type="transmembrane region" description="Helical" evidence="6">
    <location>
        <begin position="184"/>
        <end position="209"/>
    </location>
</feature>
<protein>
    <submittedName>
        <fullName evidence="7">Ribonuclease BN</fullName>
    </submittedName>
</protein>
<proteinExistence type="predicted"/>
<dbReference type="InterPro" id="IPR017039">
    <property type="entry name" value="Virul_fac_BrkB"/>
</dbReference>
<evidence type="ECO:0000313" key="8">
    <source>
        <dbReference type="Proteomes" id="UP000322927"/>
    </source>
</evidence>
<comment type="subcellular location">
    <subcellularLocation>
        <location evidence="1">Cell membrane</location>
        <topology evidence="1">Multi-pass membrane protein</topology>
    </subcellularLocation>
</comment>
<sequence>MLTATRARPLAARAVRQLVGVNILDLATRLAAQAFLAALPMLIAVASFCPPGWRHELRRSLRSLFGSGGTEAAMLDQVYAGDPQTMNSWGAASVLVALLSATAFSRALQRLCERCWHLQASGMRILLWRWALWLFVWLTALFFQGLLHDGFGAGPVLGIPLQAVGAVLMWWWTQHLLLAGRVPWRPLLPGALLAGTGVVVFSQVAAVWLPGALQRSVERYGPLGSVFTLLSWLIVFFTVVAAGIALGQVFAQEERVRRVLRIPAVPAADGDGVTSATP</sequence>
<feature type="transmembrane region" description="Helical" evidence="6">
    <location>
        <begin position="153"/>
        <end position="172"/>
    </location>
</feature>
<dbReference type="AlphaFoldDB" id="A0A5P2BZ08"/>
<organism evidence="7 8">
    <name type="scientific">Streptomyces venezuelae</name>
    <dbReference type="NCBI Taxonomy" id="54571"/>
    <lineage>
        <taxon>Bacteria</taxon>
        <taxon>Bacillati</taxon>
        <taxon>Actinomycetota</taxon>
        <taxon>Actinomycetes</taxon>
        <taxon>Kitasatosporales</taxon>
        <taxon>Streptomycetaceae</taxon>
        <taxon>Streptomyces</taxon>
    </lineage>
</organism>
<evidence type="ECO:0000313" key="7">
    <source>
        <dbReference type="EMBL" id="QES35493.1"/>
    </source>
</evidence>
<feature type="transmembrane region" description="Helical" evidence="6">
    <location>
        <begin position="126"/>
        <end position="147"/>
    </location>
</feature>
<dbReference type="Pfam" id="PF03631">
    <property type="entry name" value="Virul_fac_BrkB"/>
    <property type="match status" value="1"/>
</dbReference>
<dbReference type="OrthoDB" id="3772792at2"/>
<evidence type="ECO:0000256" key="2">
    <source>
        <dbReference type="ARBA" id="ARBA00022475"/>
    </source>
</evidence>
<keyword evidence="4 6" id="KW-1133">Transmembrane helix</keyword>
<gene>
    <name evidence="7" type="ORF">DEJ48_20485</name>
</gene>
<feature type="transmembrane region" description="Helical" evidence="6">
    <location>
        <begin position="86"/>
        <end position="105"/>
    </location>
</feature>
<evidence type="ECO:0000256" key="4">
    <source>
        <dbReference type="ARBA" id="ARBA00022989"/>
    </source>
</evidence>
<accession>A0A5P2BZ08</accession>
<reference evidence="7 8" key="1">
    <citation type="submission" date="2018-05" db="EMBL/GenBank/DDBJ databases">
        <title>Streptomyces venezuelae.</title>
        <authorList>
            <person name="Kim W."/>
            <person name="Lee N."/>
            <person name="Cho B.-K."/>
        </authorList>
    </citation>
    <scope>NUCLEOTIDE SEQUENCE [LARGE SCALE GENOMIC DNA]</scope>
    <source>
        <strain evidence="7 8">ATCC 14584</strain>
    </source>
</reference>
<feature type="transmembrane region" description="Helical" evidence="6">
    <location>
        <begin position="30"/>
        <end position="49"/>
    </location>
</feature>